<evidence type="ECO:0000313" key="5">
    <source>
        <dbReference type="EMBL" id="TDX01868.1"/>
    </source>
</evidence>
<name>A0A4R8DVC4_9BACT</name>
<feature type="domain" description="Gfo/Idh/MocA-like oxidoreductase N-terminal" evidence="3">
    <location>
        <begin position="8"/>
        <end position="120"/>
    </location>
</feature>
<reference evidence="5 6" key="1">
    <citation type="submission" date="2019-03" db="EMBL/GenBank/DDBJ databases">
        <title>Genomic Encyclopedia of Type Strains, Phase IV (KMG-IV): sequencing the most valuable type-strain genomes for metagenomic binning, comparative biology and taxonomic classification.</title>
        <authorList>
            <person name="Goeker M."/>
        </authorList>
    </citation>
    <scope>NUCLEOTIDE SEQUENCE [LARGE SCALE GENOMIC DNA]</scope>
    <source>
        <strain evidence="5 6">DSM 100059</strain>
    </source>
</reference>
<keyword evidence="6" id="KW-1185">Reference proteome</keyword>
<dbReference type="InterPro" id="IPR036291">
    <property type="entry name" value="NAD(P)-bd_dom_sf"/>
</dbReference>
<dbReference type="InterPro" id="IPR055170">
    <property type="entry name" value="GFO_IDH_MocA-like_dom"/>
</dbReference>
<dbReference type="SUPFAM" id="SSF55347">
    <property type="entry name" value="Glyceraldehyde-3-phosphate dehydrogenase-like, C-terminal domain"/>
    <property type="match status" value="1"/>
</dbReference>
<dbReference type="InterPro" id="IPR050984">
    <property type="entry name" value="Gfo/Idh/MocA_domain"/>
</dbReference>
<dbReference type="InterPro" id="IPR000683">
    <property type="entry name" value="Gfo/Idh/MocA-like_OxRdtase_N"/>
</dbReference>
<feature type="domain" description="GFO/IDH/MocA-like oxidoreductase" evidence="4">
    <location>
        <begin position="138"/>
        <end position="253"/>
    </location>
</feature>
<dbReference type="Gene3D" id="3.40.50.720">
    <property type="entry name" value="NAD(P)-binding Rossmann-like Domain"/>
    <property type="match status" value="1"/>
</dbReference>
<proteinExistence type="inferred from homology"/>
<evidence type="ECO:0000259" key="3">
    <source>
        <dbReference type="Pfam" id="PF01408"/>
    </source>
</evidence>
<dbReference type="Pfam" id="PF22725">
    <property type="entry name" value="GFO_IDH_MocA_C3"/>
    <property type="match status" value="1"/>
</dbReference>
<dbReference type="OrthoDB" id="9815825at2"/>
<accession>A0A4R8DVC4</accession>
<dbReference type="Pfam" id="PF01408">
    <property type="entry name" value="GFO_IDH_MocA"/>
    <property type="match status" value="1"/>
</dbReference>
<evidence type="ECO:0000259" key="4">
    <source>
        <dbReference type="Pfam" id="PF22725"/>
    </source>
</evidence>
<evidence type="ECO:0000256" key="1">
    <source>
        <dbReference type="ARBA" id="ARBA00010928"/>
    </source>
</evidence>
<evidence type="ECO:0000313" key="6">
    <source>
        <dbReference type="Proteomes" id="UP000294498"/>
    </source>
</evidence>
<keyword evidence="2" id="KW-0560">Oxidoreductase</keyword>
<dbReference type="GO" id="GO:0000166">
    <property type="term" value="F:nucleotide binding"/>
    <property type="evidence" value="ECO:0007669"/>
    <property type="project" value="InterPro"/>
</dbReference>
<organism evidence="5 6">
    <name type="scientific">Dinghuibacter silviterrae</name>
    <dbReference type="NCBI Taxonomy" id="1539049"/>
    <lineage>
        <taxon>Bacteria</taxon>
        <taxon>Pseudomonadati</taxon>
        <taxon>Bacteroidota</taxon>
        <taxon>Chitinophagia</taxon>
        <taxon>Chitinophagales</taxon>
        <taxon>Chitinophagaceae</taxon>
        <taxon>Dinghuibacter</taxon>
    </lineage>
</organism>
<dbReference type="AlphaFoldDB" id="A0A4R8DVC4"/>
<comment type="caution">
    <text evidence="5">The sequence shown here is derived from an EMBL/GenBank/DDBJ whole genome shotgun (WGS) entry which is preliminary data.</text>
</comment>
<evidence type="ECO:0000256" key="2">
    <source>
        <dbReference type="ARBA" id="ARBA00023002"/>
    </source>
</evidence>
<dbReference type="GO" id="GO:0016491">
    <property type="term" value="F:oxidoreductase activity"/>
    <property type="evidence" value="ECO:0007669"/>
    <property type="project" value="UniProtKB-KW"/>
</dbReference>
<gene>
    <name evidence="5" type="ORF">EDB95_2912</name>
</gene>
<dbReference type="PANTHER" id="PTHR22604">
    <property type="entry name" value="OXIDOREDUCTASES"/>
    <property type="match status" value="1"/>
</dbReference>
<dbReference type="PANTHER" id="PTHR22604:SF105">
    <property type="entry name" value="TRANS-1,2-DIHYDROBENZENE-1,2-DIOL DEHYDROGENASE"/>
    <property type="match status" value="1"/>
</dbReference>
<protein>
    <submittedName>
        <fullName evidence="5">Putative dehydrogenase</fullName>
    </submittedName>
</protein>
<dbReference type="SUPFAM" id="SSF51735">
    <property type="entry name" value="NAD(P)-binding Rossmann-fold domains"/>
    <property type="match status" value="1"/>
</dbReference>
<comment type="similarity">
    <text evidence="1">Belongs to the Gfo/Idh/MocA family.</text>
</comment>
<dbReference type="RefSeq" id="WP_133994506.1">
    <property type="nucleotide sequence ID" value="NZ_SODV01000001.1"/>
</dbReference>
<dbReference type="Proteomes" id="UP000294498">
    <property type="component" value="Unassembled WGS sequence"/>
</dbReference>
<dbReference type="Gene3D" id="3.30.360.10">
    <property type="entry name" value="Dihydrodipicolinate Reductase, domain 2"/>
    <property type="match status" value="1"/>
</dbReference>
<dbReference type="EMBL" id="SODV01000001">
    <property type="protein sequence ID" value="TDX01868.1"/>
    <property type="molecule type" value="Genomic_DNA"/>
</dbReference>
<sequence>MSTLTPPIRWGILGVAKIALKQVIPAMQQGKLTTVTAIASRDLHRAEAAAEDLGIPKAYGSYEELLADPEVDAVYNPLPNHLHVPWTLKALQAGKHVLCEKPIALDVSEAKALMTAAATYPGMRVMEAFMYRFHPQWIRARTLVREGAIGEVHAIHAHFSYYNDDPGNIRNQAEIGGGGLMDIGCYCISWPRFILDAEPVKVTGLVELDPVLGVDRVTSGLLDFSGVQATFTCSTQMAPYQRVLVHGTTGRLEVLIPANAPAGEATRILIQTAGAPARELLVEAANQYTLQGDAFSRAILEGKEVPTPLGDAVSNMEVIDAVVRGAKEGRWVNL</sequence>